<evidence type="ECO:0000313" key="1">
    <source>
        <dbReference type="EMBL" id="PTQ27602.1"/>
    </source>
</evidence>
<gene>
    <name evidence="1" type="ORF">MARPO_0190s0001</name>
</gene>
<organism evidence="1 2">
    <name type="scientific">Marchantia polymorpha</name>
    <name type="common">Common liverwort</name>
    <name type="synonym">Marchantia aquatica</name>
    <dbReference type="NCBI Taxonomy" id="3197"/>
    <lineage>
        <taxon>Eukaryota</taxon>
        <taxon>Viridiplantae</taxon>
        <taxon>Streptophyta</taxon>
        <taxon>Embryophyta</taxon>
        <taxon>Marchantiophyta</taxon>
        <taxon>Marchantiopsida</taxon>
        <taxon>Marchantiidae</taxon>
        <taxon>Marchantiales</taxon>
        <taxon>Marchantiaceae</taxon>
        <taxon>Marchantia</taxon>
    </lineage>
</organism>
<dbReference type="AlphaFoldDB" id="A0A2R6W172"/>
<sequence length="89" mass="10375">MDHMPLRSNSKVNTSYCKYVMNYYEFIPAGDTEVFKPLAADPVPNKGIGYIKNNLLYSQGTKKSLRAYWWVVLLKNRGRDRECGDNYFL</sequence>
<proteinExistence type="predicted"/>
<accession>A0A2R6W172</accession>
<name>A0A2R6W172_MARPO</name>
<keyword evidence="2" id="KW-1185">Reference proteome</keyword>
<reference evidence="2" key="1">
    <citation type="journal article" date="2017" name="Cell">
        <title>Insights into land plant evolution garnered from the Marchantia polymorpha genome.</title>
        <authorList>
            <person name="Bowman J.L."/>
            <person name="Kohchi T."/>
            <person name="Yamato K.T."/>
            <person name="Jenkins J."/>
            <person name="Shu S."/>
            <person name="Ishizaki K."/>
            <person name="Yamaoka S."/>
            <person name="Nishihama R."/>
            <person name="Nakamura Y."/>
            <person name="Berger F."/>
            <person name="Adam C."/>
            <person name="Aki S.S."/>
            <person name="Althoff F."/>
            <person name="Araki T."/>
            <person name="Arteaga-Vazquez M.A."/>
            <person name="Balasubrmanian S."/>
            <person name="Barry K."/>
            <person name="Bauer D."/>
            <person name="Boehm C.R."/>
            <person name="Briginshaw L."/>
            <person name="Caballero-Perez J."/>
            <person name="Catarino B."/>
            <person name="Chen F."/>
            <person name="Chiyoda S."/>
            <person name="Chovatia M."/>
            <person name="Davies K.M."/>
            <person name="Delmans M."/>
            <person name="Demura T."/>
            <person name="Dierschke T."/>
            <person name="Dolan L."/>
            <person name="Dorantes-Acosta A.E."/>
            <person name="Eklund D.M."/>
            <person name="Florent S.N."/>
            <person name="Flores-Sandoval E."/>
            <person name="Fujiyama A."/>
            <person name="Fukuzawa H."/>
            <person name="Galik B."/>
            <person name="Grimanelli D."/>
            <person name="Grimwood J."/>
            <person name="Grossniklaus U."/>
            <person name="Hamada T."/>
            <person name="Haseloff J."/>
            <person name="Hetherington A.J."/>
            <person name="Higo A."/>
            <person name="Hirakawa Y."/>
            <person name="Hundley H.N."/>
            <person name="Ikeda Y."/>
            <person name="Inoue K."/>
            <person name="Inoue S.I."/>
            <person name="Ishida S."/>
            <person name="Jia Q."/>
            <person name="Kakita M."/>
            <person name="Kanazawa T."/>
            <person name="Kawai Y."/>
            <person name="Kawashima T."/>
            <person name="Kennedy M."/>
            <person name="Kinose K."/>
            <person name="Kinoshita T."/>
            <person name="Kohara Y."/>
            <person name="Koide E."/>
            <person name="Komatsu K."/>
            <person name="Kopischke S."/>
            <person name="Kubo M."/>
            <person name="Kyozuka J."/>
            <person name="Lagercrantz U."/>
            <person name="Lin S.S."/>
            <person name="Lindquist E."/>
            <person name="Lipzen A.M."/>
            <person name="Lu C.W."/>
            <person name="De Luna E."/>
            <person name="Martienssen R.A."/>
            <person name="Minamino N."/>
            <person name="Mizutani M."/>
            <person name="Mizutani M."/>
            <person name="Mochizuki N."/>
            <person name="Monte I."/>
            <person name="Mosher R."/>
            <person name="Nagasaki H."/>
            <person name="Nakagami H."/>
            <person name="Naramoto S."/>
            <person name="Nishitani K."/>
            <person name="Ohtani M."/>
            <person name="Okamoto T."/>
            <person name="Okumura M."/>
            <person name="Phillips J."/>
            <person name="Pollak B."/>
            <person name="Reinders A."/>
            <person name="Rovekamp M."/>
            <person name="Sano R."/>
            <person name="Sawa S."/>
            <person name="Schmid M.W."/>
            <person name="Shirakawa M."/>
            <person name="Solano R."/>
            <person name="Spunde A."/>
            <person name="Suetsugu N."/>
            <person name="Sugano S."/>
            <person name="Sugiyama A."/>
            <person name="Sun R."/>
            <person name="Suzuki Y."/>
            <person name="Takenaka M."/>
            <person name="Takezawa D."/>
            <person name="Tomogane H."/>
            <person name="Tsuzuki M."/>
            <person name="Ueda T."/>
            <person name="Umeda M."/>
            <person name="Ward J.M."/>
            <person name="Watanabe Y."/>
            <person name="Yazaki K."/>
            <person name="Yokoyama R."/>
            <person name="Yoshitake Y."/>
            <person name="Yotsui I."/>
            <person name="Zachgo S."/>
            <person name="Schmutz J."/>
        </authorList>
    </citation>
    <scope>NUCLEOTIDE SEQUENCE [LARGE SCALE GENOMIC DNA]</scope>
    <source>
        <strain evidence="2">Tak-1</strain>
    </source>
</reference>
<protein>
    <submittedName>
        <fullName evidence="1">Uncharacterized protein</fullName>
    </submittedName>
</protein>
<dbReference type="Proteomes" id="UP000244005">
    <property type="component" value="Unassembled WGS sequence"/>
</dbReference>
<dbReference type="Gramene" id="Mp5g20050.1">
    <property type="protein sequence ID" value="Mp5g20050.1.cds1"/>
    <property type="gene ID" value="Mp5g20050"/>
</dbReference>
<dbReference type="EMBL" id="KZ772858">
    <property type="protein sequence ID" value="PTQ27602.1"/>
    <property type="molecule type" value="Genomic_DNA"/>
</dbReference>
<evidence type="ECO:0000313" key="2">
    <source>
        <dbReference type="Proteomes" id="UP000244005"/>
    </source>
</evidence>